<evidence type="ECO:0000313" key="6">
    <source>
        <dbReference type="Proteomes" id="UP000069850"/>
    </source>
</evidence>
<protein>
    <submittedName>
        <fullName evidence="5">Methyltransferase</fullName>
    </submittedName>
</protein>
<keyword evidence="1 5" id="KW-0489">Methyltransferase</keyword>
<dbReference type="InterPro" id="IPR001077">
    <property type="entry name" value="COMT_C"/>
</dbReference>
<dbReference type="KEGG" id="mema:MMAB1_2682"/>
<dbReference type="InterPro" id="IPR036390">
    <property type="entry name" value="WH_DNA-bd_sf"/>
</dbReference>
<dbReference type="SUPFAM" id="SSF46785">
    <property type="entry name" value="Winged helix' DNA-binding domain"/>
    <property type="match status" value="1"/>
</dbReference>
<dbReference type="InterPro" id="IPR029063">
    <property type="entry name" value="SAM-dependent_MTases_sf"/>
</dbReference>
<accession>A0A0X3BQZ2</accession>
<evidence type="ECO:0000256" key="1">
    <source>
        <dbReference type="ARBA" id="ARBA00022603"/>
    </source>
</evidence>
<dbReference type="RefSeq" id="WP_062265076.1">
    <property type="nucleotide sequence ID" value="NZ_LT158599.1"/>
</dbReference>
<gene>
    <name evidence="5" type="ORF">MMAB1_2682</name>
</gene>
<evidence type="ECO:0000313" key="5">
    <source>
        <dbReference type="EMBL" id="CVK33895.1"/>
    </source>
</evidence>
<dbReference type="PROSITE" id="PS51683">
    <property type="entry name" value="SAM_OMT_II"/>
    <property type="match status" value="1"/>
</dbReference>
<dbReference type="EMBL" id="LT158599">
    <property type="protein sequence ID" value="CVK33895.1"/>
    <property type="molecule type" value="Genomic_DNA"/>
</dbReference>
<dbReference type="Proteomes" id="UP000069850">
    <property type="component" value="Chromosome 1"/>
</dbReference>
<dbReference type="Pfam" id="PF00891">
    <property type="entry name" value="Methyltransf_2"/>
    <property type="match status" value="1"/>
</dbReference>
<organism evidence="5 6">
    <name type="scientific">Methanoculleus bourgensis</name>
    <dbReference type="NCBI Taxonomy" id="83986"/>
    <lineage>
        <taxon>Archaea</taxon>
        <taxon>Methanobacteriati</taxon>
        <taxon>Methanobacteriota</taxon>
        <taxon>Stenosarchaea group</taxon>
        <taxon>Methanomicrobia</taxon>
        <taxon>Methanomicrobiales</taxon>
        <taxon>Methanomicrobiaceae</taxon>
        <taxon>Methanoculleus</taxon>
    </lineage>
</organism>
<keyword evidence="2 5" id="KW-0808">Transferase</keyword>
<dbReference type="OrthoDB" id="146767at2157"/>
<keyword evidence="3" id="KW-0949">S-adenosyl-L-methionine</keyword>
<dbReference type="InterPro" id="IPR016461">
    <property type="entry name" value="COMT-like"/>
</dbReference>
<evidence type="ECO:0000259" key="4">
    <source>
        <dbReference type="Pfam" id="PF00891"/>
    </source>
</evidence>
<evidence type="ECO:0000256" key="2">
    <source>
        <dbReference type="ARBA" id="ARBA00022679"/>
    </source>
</evidence>
<dbReference type="GO" id="GO:0008171">
    <property type="term" value="F:O-methyltransferase activity"/>
    <property type="evidence" value="ECO:0007669"/>
    <property type="project" value="InterPro"/>
</dbReference>
<feature type="domain" description="O-methyltransferase C-terminal" evidence="4">
    <location>
        <begin position="169"/>
        <end position="277"/>
    </location>
</feature>
<dbReference type="CDD" id="cd02440">
    <property type="entry name" value="AdoMet_MTases"/>
    <property type="match status" value="1"/>
</dbReference>
<dbReference type="Gene3D" id="1.10.10.10">
    <property type="entry name" value="Winged helix-like DNA-binding domain superfamily/Winged helix DNA-binding domain"/>
    <property type="match status" value="1"/>
</dbReference>
<evidence type="ECO:0000256" key="3">
    <source>
        <dbReference type="ARBA" id="ARBA00022691"/>
    </source>
</evidence>
<dbReference type="InterPro" id="IPR036388">
    <property type="entry name" value="WH-like_DNA-bd_sf"/>
</dbReference>
<sequence length="369" mass="39470">MTNRIIQFRQGMPAAENVELLDATISGYQAYRVLSAALELGLFDWLSEHGPATRHDVTAIGINGMFTRGFLVALADMGYVTFDGGVCANTPITEELLVSTSPTYQGDLVLAAGRETSPWSDLAETLRNGVERPKTGLRPTHDHLRAVAQRCVRGELQHVVGLVGRHPRFWDARSMLDIGGGHGLYAIALCQENPDLQACVFDLPHVVPLTREYIDRYGMDGRVSARGGDILIDDPGRGYDLIIVSHLLYKFRDRLVDVLGKVTESLAPGGLLVLNHLFCTPDCTVSPGAGVAELDRALMSAGHPLCHPQGLEAVLKRLGYTGITSSPHETGMGYGVLFCATNGEGTGCCQDGIPVSGCGGCCGPEQGGL</sequence>
<dbReference type="Gene3D" id="3.40.50.150">
    <property type="entry name" value="Vaccinia Virus protein VP39"/>
    <property type="match status" value="1"/>
</dbReference>
<reference evidence="5 6" key="1">
    <citation type="submission" date="2016-01" db="EMBL/GenBank/DDBJ databases">
        <authorList>
            <person name="Manzoor S."/>
        </authorList>
    </citation>
    <scope>NUCLEOTIDE SEQUENCE [LARGE SCALE GENOMIC DNA]</scope>
    <source>
        <strain evidence="5">Methanoculleus sp MAB1</strain>
    </source>
</reference>
<proteinExistence type="predicted"/>
<dbReference type="GeneID" id="27138273"/>
<dbReference type="GO" id="GO:0032259">
    <property type="term" value="P:methylation"/>
    <property type="evidence" value="ECO:0007669"/>
    <property type="project" value="UniProtKB-KW"/>
</dbReference>
<name>A0A0X3BQZ2_9EURY</name>
<dbReference type="SUPFAM" id="SSF53335">
    <property type="entry name" value="S-adenosyl-L-methionine-dependent methyltransferases"/>
    <property type="match status" value="1"/>
</dbReference>
<dbReference type="AlphaFoldDB" id="A0A0X3BQZ2"/>
<dbReference type="PANTHER" id="PTHR43712">
    <property type="entry name" value="PUTATIVE (AFU_ORTHOLOGUE AFUA_4G14580)-RELATED"/>
    <property type="match status" value="1"/>
</dbReference>
<dbReference type="PANTHER" id="PTHR43712:SF2">
    <property type="entry name" value="O-METHYLTRANSFERASE CICE"/>
    <property type="match status" value="1"/>
</dbReference>